<evidence type="ECO:0008006" key="3">
    <source>
        <dbReference type="Google" id="ProtNLM"/>
    </source>
</evidence>
<gene>
    <name evidence="1" type="ORF">CK203_039344</name>
</gene>
<name>A0A438HH29_VITVI</name>
<dbReference type="Proteomes" id="UP000288805">
    <property type="component" value="Unassembled WGS sequence"/>
</dbReference>
<evidence type="ECO:0000313" key="2">
    <source>
        <dbReference type="Proteomes" id="UP000288805"/>
    </source>
</evidence>
<comment type="caution">
    <text evidence="1">The sequence shown here is derived from an EMBL/GenBank/DDBJ whole genome shotgun (WGS) entry which is preliminary data.</text>
</comment>
<accession>A0A438HH29</accession>
<dbReference type="EMBL" id="QGNW01000225">
    <property type="protein sequence ID" value="RVW83659.1"/>
    <property type="molecule type" value="Genomic_DNA"/>
</dbReference>
<protein>
    <recommendedName>
        <fullName evidence="3">Reverse transcriptase zinc-binding domain-containing protein</fullName>
    </recommendedName>
</protein>
<sequence length="101" mass="11699">MTFNVGKGIRIRFWTDLWCGDVELSLRFPQLFVVAAQRNATMGEMWDQNSGQGGWKLRFIRDFNDWELDLVGEYSSLKGSKNHLGGGLDLLEGRKKWDVWC</sequence>
<dbReference type="PANTHER" id="PTHR36617:SF15">
    <property type="entry name" value="REVERSE TRANSCRIPTASE ZINC-BINDING DOMAIN-CONTAINING PROTEIN"/>
    <property type="match status" value="1"/>
</dbReference>
<proteinExistence type="predicted"/>
<reference evidence="1 2" key="1">
    <citation type="journal article" date="2018" name="PLoS Genet.">
        <title>Population sequencing reveals clonal diversity and ancestral inbreeding in the grapevine cultivar Chardonnay.</title>
        <authorList>
            <person name="Roach M.J."/>
            <person name="Johnson D.L."/>
            <person name="Bohlmann J."/>
            <person name="van Vuuren H.J."/>
            <person name="Jones S.J."/>
            <person name="Pretorius I.S."/>
            <person name="Schmidt S.A."/>
            <person name="Borneman A.R."/>
        </authorList>
    </citation>
    <scope>NUCLEOTIDE SEQUENCE [LARGE SCALE GENOMIC DNA]</scope>
    <source>
        <strain evidence="2">cv. Chardonnay</strain>
        <tissue evidence="1">Leaf</tissue>
    </source>
</reference>
<dbReference type="PANTHER" id="PTHR36617">
    <property type="entry name" value="PROTEIN, PUTATIVE-RELATED"/>
    <property type="match status" value="1"/>
</dbReference>
<evidence type="ECO:0000313" key="1">
    <source>
        <dbReference type="EMBL" id="RVW83659.1"/>
    </source>
</evidence>
<dbReference type="AlphaFoldDB" id="A0A438HH29"/>
<organism evidence="1 2">
    <name type="scientific">Vitis vinifera</name>
    <name type="common">Grape</name>
    <dbReference type="NCBI Taxonomy" id="29760"/>
    <lineage>
        <taxon>Eukaryota</taxon>
        <taxon>Viridiplantae</taxon>
        <taxon>Streptophyta</taxon>
        <taxon>Embryophyta</taxon>
        <taxon>Tracheophyta</taxon>
        <taxon>Spermatophyta</taxon>
        <taxon>Magnoliopsida</taxon>
        <taxon>eudicotyledons</taxon>
        <taxon>Gunneridae</taxon>
        <taxon>Pentapetalae</taxon>
        <taxon>rosids</taxon>
        <taxon>Vitales</taxon>
        <taxon>Vitaceae</taxon>
        <taxon>Viteae</taxon>
        <taxon>Vitis</taxon>
    </lineage>
</organism>